<dbReference type="Proteomes" id="UP001165074">
    <property type="component" value="Unassembled WGS sequence"/>
</dbReference>
<dbReference type="AlphaFoldDB" id="A0A9W6W346"/>
<dbReference type="SUPFAM" id="SSF53474">
    <property type="entry name" value="alpha/beta-Hydrolases"/>
    <property type="match status" value="1"/>
</dbReference>
<sequence length="70" mass="7002">MRAAADTVAGAIDSLGGRALVVGLSLGDTSASRPPPRRPEPVAGLVAMGCTLRPAAGRRLLPVRRATGVA</sequence>
<organism evidence="1 2">
    <name type="scientific">Actinoallomurus iriomotensis</name>
    <dbReference type="NCBI Taxonomy" id="478107"/>
    <lineage>
        <taxon>Bacteria</taxon>
        <taxon>Bacillati</taxon>
        <taxon>Actinomycetota</taxon>
        <taxon>Actinomycetes</taxon>
        <taxon>Streptosporangiales</taxon>
        <taxon>Thermomonosporaceae</taxon>
        <taxon>Actinoallomurus</taxon>
    </lineage>
</organism>
<accession>A0A9W6W346</accession>
<protein>
    <submittedName>
        <fullName evidence="1">Uncharacterized protein</fullName>
    </submittedName>
</protein>
<comment type="caution">
    <text evidence="1">The sequence shown here is derived from an EMBL/GenBank/DDBJ whole genome shotgun (WGS) entry which is preliminary data.</text>
</comment>
<proteinExistence type="predicted"/>
<reference evidence="1" key="1">
    <citation type="submission" date="2023-03" db="EMBL/GenBank/DDBJ databases">
        <title>Actinoallomurus iriomotensis NBRC 103684.</title>
        <authorList>
            <person name="Ichikawa N."/>
            <person name="Sato H."/>
            <person name="Tonouchi N."/>
        </authorList>
    </citation>
    <scope>NUCLEOTIDE SEQUENCE</scope>
    <source>
        <strain evidence="1">NBRC 103684</strain>
    </source>
</reference>
<dbReference type="EMBL" id="BSTK01000008">
    <property type="protein sequence ID" value="GLY87606.1"/>
    <property type="molecule type" value="Genomic_DNA"/>
</dbReference>
<keyword evidence="2" id="KW-1185">Reference proteome</keyword>
<dbReference type="Gene3D" id="3.40.50.1820">
    <property type="entry name" value="alpha/beta hydrolase"/>
    <property type="match status" value="1"/>
</dbReference>
<evidence type="ECO:0000313" key="2">
    <source>
        <dbReference type="Proteomes" id="UP001165074"/>
    </source>
</evidence>
<evidence type="ECO:0000313" key="1">
    <source>
        <dbReference type="EMBL" id="GLY87606.1"/>
    </source>
</evidence>
<gene>
    <name evidence="1" type="ORF">Airi02_055350</name>
</gene>
<dbReference type="InterPro" id="IPR029058">
    <property type="entry name" value="AB_hydrolase_fold"/>
</dbReference>
<name>A0A9W6W346_9ACTN</name>